<accession>A0ABV0GSM1</accession>
<evidence type="ECO:0000313" key="2">
    <source>
        <dbReference type="Proteomes" id="UP001448614"/>
    </source>
</evidence>
<proteinExistence type="predicted"/>
<name>A0ABV0GSM1_PAENI</name>
<dbReference type="EMBL" id="JBBMFV010000004">
    <property type="protein sequence ID" value="MEO3941491.1"/>
    <property type="molecule type" value="Genomic_DNA"/>
</dbReference>
<keyword evidence="2" id="KW-1185">Reference proteome</keyword>
<organism evidence="1 2">
    <name type="scientific">Paenarthrobacter nicotinovorans</name>
    <name type="common">Arthrobacter nicotinovorans</name>
    <dbReference type="NCBI Taxonomy" id="29320"/>
    <lineage>
        <taxon>Bacteria</taxon>
        <taxon>Bacillati</taxon>
        <taxon>Actinomycetota</taxon>
        <taxon>Actinomycetes</taxon>
        <taxon>Micrococcales</taxon>
        <taxon>Micrococcaceae</taxon>
        <taxon>Paenarthrobacter</taxon>
    </lineage>
</organism>
<protein>
    <recommendedName>
        <fullName evidence="3">Lipoprotein</fullName>
    </recommendedName>
</protein>
<evidence type="ECO:0000313" key="1">
    <source>
        <dbReference type="EMBL" id="MEO3941491.1"/>
    </source>
</evidence>
<comment type="caution">
    <text evidence="1">The sequence shown here is derived from an EMBL/GenBank/DDBJ whole genome shotgun (WGS) entry which is preliminary data.</text>
</comment>
<dbReference type="Proteomes" id="UP001448614">
    <property type="component" value="Unassembled WGS sequence"/>
</dbReference>
<dbReference type="RefSeq" id="WP_347782511.1">
    <property type="nucleotide sequence ID" value="NZ_JBBMFV010000004.1"/>
</dbReference>
<evidence type="ECO:0008006" key="3">
    <source>
        <dbReference type="Google" id="ProtNLM"/>
    </source>
</evidence>
<reference evidence="1 2" key="1">
    <citation type="journal article" date="2024" name="Appl. Microbiol. Biotechnol.">
        <title>Biosynthetic gene clusters with biotechnological applications in novel Antarctic isolates from Actinomycetota.</title>
        <authorList>
            <person name="Bruna P."/>
            <person name="Nunez-Montero K."/>
            <person name="Contreras M.J."/>
            <person name="Leal K."/>
            <person name="Garcia M."/>
            <person name="Abanto M."/>
            <person name="Barrientos L."/>
        </authorList>
    </citation>
    <scope>NUCLEOTIDE SEQUENCE [LARGE SCALE GENOMIC DNA]</scope>
    <source>
        <strain evidence="1 2">Se16.17</strain>
    </source>
</reference>
<gene>
    <name evidence="1" type="ORF">V3C41_10485</name>
</gene>
<sequence length="174" mass="18692">MRTQPPTQARRRPRTSAGRIPAAGRAIRATLATRATLASLLTLVLACALAACSLGGSVMPESNEKLNSQVLESAKNGTALKLADATDFEWDQAGFVTEGTPAKDIEAAFGEPLTKENRYTASPALFVFLKDGKVAKAIRIVPDAFFGDDAKKKYGRDVVLTPPEGKKGFLNWRE</sequence>